<dbReference type="PRINTS" id="PR00446">
    <property type="entry name" value="HYDRGNUPTAKE"/>
</dbReference>
<organism evidence="5 6">
    <name type="scientific">Parafrankia colletiae</name>
    <dbReference type="NCBI Taxonomy" id="573497"/>
    <lineage>
        <taxon>Bacteria</taxon>
        <taxon>Bacillati</taxon>
        <taxon>Actinomycetota</taxon>
        <taxon>Actinomycetes</taxon>
        <taxon>Frankiales</taxon>
        <taxon>Frankiaceae</taxon>
        <taxon>Parafrankia</taxon>
    </lineage>
</organism>
<accession>A0A1S1QN72</accession>
<dbReference type="SUPFAM" id="SSF53163">
    <property type="entry name" value="HybD-like"/>
    <property type="match status" value="1"/>
</dbReference>
<dbReference type="Gene3D" id="3.40.50.1450">
    <property type="entry name" value="HybD-like"/>
    <property type="match status" value="1"/>
</dbReference>
<keyword evidence="6" id="KW-1185">Reference proteome</keyword>
<keyword evidence="2 5" id="KW-0645">Protease</keyword>
<name>A0A1S1QN72_9ACTN</name>
<evidence type="ECO:0000256" key="1">
    <source>
        <dbReference type="ARBA" id="ARBA00006814"/>
    </source>
</evidence>
<dbReference type="Pfam" id="PF01750">
    <property type="entry name" value="HycI"/>
    <property type="match status" value="1"/>
</dbReference>
<dbReference type="AlphaFoldDB" id="A0A1S1QN72"/>
<dbReference type="GO" id="GO:0016485">
    <property type="term" value="P:protein processing"/>
    <property type="evidence" value="ECO:0007669"/>
    <property type="project" value="TreeGrafter"/>
</dbReference>
<dbReference type="NCBIfam" id="TIGR00072">
    <property type="entry name" value="hydrog_prot"/>
    <property type="match status" value="1"/>
</dbReference>
<keyword evidence="4" id="KW-0378">Hydrolase</keyword>
<comment type="caution">
    <text evidence="5">The sequence shown here is derived from an EMBL/GenBank/DDBJ whole genome shotgun (WGS) entry which is preliminary data.</text>
</comment>
<comment type="similarity">
    <text evidence="1">Belongs to the peptidase A31 family.</text>
</comment>
<evidence type="ECO:0000313" key="6">
    <source>
        <dbReference type="Proteomes" id="UP000179627"/>
    </source>
</evidence>
<dbReference type="GO" id="GO:0008047">
    <property type="term" value="F:enzyme activator activity"/>
    <property type="evidence" value="ECO:0007669"/>
    <property type="project" value="InterPro"/>
</dbReference>
<dbReference type="InterPro" id="IPR023430">
    <property type="entry name" value="Pept_HybD-like_dom_sf"/>
</dbReference>
<dbReference type="Proteomes" id="UP000179627">
    <property type="component" value="Unassembled WGS sequence"/>
</dbReference>
<evidence type="ECO:0000256" key="4">
    <source>
        <dbReference type="ARBA" id="ARBA00022801"/>
    </source>
</evidence>
<evidence type="ECO:0000256" key="3">
    <source>
        <dbReference type="ARBA" id="ARBA00022750"/>
    </source>
</evidence>
<dbReference type="PANTHER" id="PTHR30302">
    <property type="entry name" value="HYDROGENASE 1 MATURATION PROTEASE"/>
    <property type="match status" value="1"/>
</dbReference>
<dbReference type="InterPro" id="IPR000671">
    <property type="entry name" value="Peptidase_A31"/>
</dbReference>
<gene>
    <name evidence="5" type="ORF">CC117_21125</name>
</gene>
<dbReference type="OrthoDB" id="3828930at2"/>
<evidence type="ECO:0000313" key="5">
    <source>
        <dbReference type="EMBL" id="OHV34705.1"/>
    </source>
</evidence>
<reference evidence="6" key="1">
    <citation type="submission" date="2016-07" db="EMBL/GenBank/DDBJ databases">
        <title>Sequence Frankia sp. strain CcI1.17.</title>
        <authorList>
            <person name="Ghodhbane-Gtari F."/>
            <person name="Swanson E."/>
            <person name="Gueddou A."/>
            <person name="Morris K."/>
            <person name="Hezbri K."/>
            <person name="Ktari A."/>
            <person name="Nouioui I."/>
            <person name="Abebe-Akele F."/>
            <person name="Simpson S."/>
            <person name="Thomas K."/>
            <person name="Gtari M."/>
            <person name="Tisa L.S."/>
            <person name="Hurst S."/>
        </authorList>
    </citation>
    <scope>NUCLEOTIDE SEQUENCE [LARGE SCALE GENOMIC DNA]</scope>
    <source>
        <strain evidence="6">Cc1.17</strain>
    </source>
</reference>
<keyword evidence="3" id="KW-0064">Aspartyl protease</keyword>
<evidence type="ECO:0000256" key="2">
    <source>
        <dbReference type="ARBA" id="ARBA00022670"/>
    </source>
</evidence>
<dbReference type="EMBL" id="MBLM01000126">
    <property type="protein sequence ID" value="OHV34705.1"/>
    <property type="molecule type" value="Genomic_DNA"/>
</dbReference>
<proteinExistence type="inferred from homology"/>
<dbReference type="PANTHER" id="PTHR30302:SF1">
    <property type="entry name" value="HYDROGENASE 2 MATURATION PROTEASE"/>
    <property type="match status" value="1"/>
</dbReference>
<dbReference type="RefSeq" id="WP_071086159.1">
    <property type="nucleotide sequence ID" value="NZ_MBLM01000126.1"/>
</dbReference>
<dbReference type="GO" id="GO:0004190">
    <property type="term" value="F:aspartic-type endopeptidase activity"/>
    <property type="evidence" value="ECO:0007669"/>
    <property type="project" value="UniProtKB-KW"/>
</dbReference>
<sequence>MTTPGTGTNGAATGAGPAARTLVAGVGNLLLGDDGFGVEVVRRLLRGGVPPGVTAADYGISGLQLAFDLCSGYGTVVLVDALGQGRPPGTVSLVDLGGARTPVSLDAHGMRPDAVLDLVATLGGDLDRVLLVGCEPARVDHQIGLSAPVAAAVAPALTLIRSIIGTGSPDGPPVTSTDALFPVPLPINLSLIEPPVIELSTRE</sequence>
<protein>
    <submittedName>
        <fullName evidence="5">Hydrogenase maturation protease</fullName>
    </submittedName>
</protein>